<dbReference type="GO" id="GO:0008270">
    <property type="term" value="F:zinc ion binding"/>
    <property type="evidence" value="ECO:0007669"/>
    <property type="project" value="UniProtKB-KW"/>
</dbReference>
<sequence>MTSAGQAIKMDDEEVMDVINAFAALGVKPKASSKEDLVAWMEAFTESRKPTVQDKPTVTPHKEERDKPLRVLPTPPKLSTFSGDDDLRSIVMSLASSMKELKDEVRSLRKQPATTINAMKSTTSTSQERTTTTEEDEPTCFKCGKKGHLAYGCRTKKPLNSRMSSSRGRR</sequence>
<dbReference type="InterPro" id="IPR001878">
    <property type="entry name" value="Znf_CCHC"/>
</dbReference>
<name>V4ANG6_LOTGI</name>
<feature type="domain" description="CCHC-type" evidence="3">
    <location>
        <begin position="140"/>
        <end position="154"/>
    </location>
</feature>
<dbReference type="EMBL" id="KB201205">
    <property type="protein sequence ID" value="ESO98702.1"/>
    <property type="molecule type" value="Genomic_DNA"/>
</dbReference>
<feature type="region of interest" description="Disordered" evidence="2">
    <location>
        <begin position="48"/>
        <end position="84"/>
    </location>
</feature>
<evidence type="ECO:0000313" key="5">
    <source>
        <dbReference type="Proteomes" id="UP000030746"/>
    </source>
</evidence>
<keyword evidence="1" id="KW-0479">Metal-binding</keyword>
<feature type="region of interest" description="Disordered" evidence="2">
    <location>
        <begin position="105"/>
        <end position="140"/>
    </location>
</feature>
<evidence type="ECO:0000259" key="3">
    <source>
        <dbReference type="PROSITE" id="PS50158"/>
    </source>
</evidence>
<dbReference type="CTD" id="20237821"/>
<dbReference type="SUPFAM" id="SSF57756">
    <property type="entry name" value="Retrovirus zinc finger-like domains"/>
    <property type="match status" value="1"/>
</dbReference>
<accession>V4ANG6</accession>
<dbReference type="RefSeq" id="XP_009050347.1">
    <property type="nucleotide sequence ID" value="XM_009052099.1"/>
</dbReference>
<keyword evidence="5" id="KW-1185">Reference proteome</keyword>
<dbReference type="GO" id="GO:0003676">
    <property type="term" value="F:nucleic acid binding"/>
    <property type="evidence" value="ECO:0007669"/>
    <property type="project" value="InterPro"/>
</dbReference>
<proteinExistence type="predicted"/>
<dbReference type="AlphaFoldDB" id="V4ANG6"/>
<gene>
    <name evidence="4" type="ORF">LOTGIDRAFT_158651</name>
</gene>
<dbReference type="InterPro" id="IPR036875">
    <property type="entry name" value="Znf_CCHC_sf"/>
</dbReference>
<feature type="compositionally biased region" description="Basic and acidic residues" evidence="2">
    <location>
        <begin position="60"/>
        <end position="69"/>
    </location>
</feature>
<evidence type="ECO:0000256" key="1">
    <source>
        <dbReference type="PROSITE-ProRule" id="PRU00047"/>
    </source>
</evidence>
<organism evidence="4 5">
    <name type="scientific">Lottia gigantea</name>
    <name type="common">Giant owl limpet</name>
    <dbReference type="NCBI Taxonomy" id="225164"/>
    <lineage>
        <taxon>Eukaryota</taxon>
        <taxon>Metazoa</taxon>
        <taxon>Spiralia</taxon>
        <taxon>Lophotrochozoa</taxon>
        <taxon>Mollusca</taxon>
        <taxon>Gastropoda</taxon>
        <taxon>Patellogastropoda</taxon>
        <taxon>Lottioidea</taxon>
        <taxon>Lottiidae</taxon>
        <taxon>Lottia</taxon>
    </lineage>
</organism>
<evidence type="ECO:0000256" key="2">
    <source>
        <dbReference type="SAM" id="MobiDB-lite"/>
    </source>
</evidence>
<dbReference type="Gene3D" id="4.10.60.10">
    <property type="entry name" value="Zinc finger, CCHC-type"/>
    <property type="match status" value="1"/>
</dbReference>
<dbReference type="SMART" id="SM00343">
    <property type="entry name" value="ZnF_C2HC"/>
    <property type="match status" value="1"/>
</dbReference>
<dbReference type="GeneID" id="20237821"/>
<keyword evidence="1" id="KW-0863">Zinc-finger</keyword>
<dbReference type="Proteomes" id="UP000030746">
    <property type="component" value="Unassembled WGS sequence"/>
</dbReference>
<protein>
    <recommendedName>
        <fullName evidence="3">CCHC-type domain-containing protein</fullName>
    </recommendedName>
</protein>
<keyword evidence="1" id="KW-0862">Zinc</keyword>
<reference evidence="4" key="1">
    <citation type="journal article" date="2013" name="Nature">
        <title>Insights into bilaterian evolution from three spiralian genomes.</title>
        <authorList>
            <person name="Simakov O."/>
            <person name="Marletaz F."/>
            <person name="Cho S.J."/>
            <person name="Edsinger-Gonzales E."/>
            <person name="Havlak P."/>
            <person name="Hellsten U."/>
            <person name="Kuo D.H."/>
            <person name="Larsson T."/>
            <person name="Lv J."/>
            <person name="Arendt D."/>
            <person name="Savage R."/>
            <person name="Osoegawa K."/>
            <person name="de Jong P."/>
            <person name="Grimwood J."/>
            <person name="Chapman J.A."/>
            <person name="Shapiro H."/>
            <person name="Aerts A."/>
            <person name="Otillar R.P."/>
            <person name="Terry A.Y."/>
            <person name="Boore J.L."/>
            <person name="Grigoriev I.V."/>
            <person name="Lindberg D.R."/>
            <person name="Seaver E.C."/>
            <person name="Weisblat D.A."/>
            <person name="Putnam N.H."/>
            <person name="Rokhsar D.S."/>
        </authorList>
    </citation>
    <scope>NUCLEOTIDE SEQUENCE [LARGE SCALE GENOMIC DNA]</scope>
</reference>
<dbReference type="HOGENOM" id="CLU_1572404_0_0_1"/>
<evidence type="ECO:0000313" key="4">
    <source>
        <dbReference type="EMBL" id="ESO98702.1"/>
    </source>
</evidence>
<dbReference type="PROSITE" id="PS50158">
    <property type="entry name" value="ZF_CCHC"/>
    <property type="match status" value="1"/>
</dbReference>
<dbReference type="KEGG" id="lgi:LOTGIDRAFT_158651"/>
<feature type="compositionally biased region" description="Low complexity" evidence="2">
    <location>
        <begin position="121"/>
        <end position="130"/>
    </location>
</feature>